<sequence>MKPERNLMAACGLEDETQCVCIATLTDMMDEGPKVILRLQEIRRGVIIHPEPLTWYRQKQIEFEMLNLFTFNAVLNGLDNYVLDQVYNRITKIVRDVCEYLSIDGRDELIFFQVFVAMMF</sequence>
<comment type="caution">
    <text evidence="1">The sequence shown here is derived from an EMBL/GenBank/DDBJ whole genome shotgun (WGS) entry which is preliminary data.</text>
</comment>
<accession>A0A9D4MFB5</accession>
<reference evidence="1" key="2">
    <citation type="submission" date="2020-11" db="EMBL/GenBank/DDBJ databases">
        <authorList>
            <person name="McCartney M.A."/>
            <person name="Auch B."/>
            <person name="Kono T."/>
            <person name="Mallez S."/>
            <person name="Becker A."/>
            <person name="Gohl D.M."/>
            <person name="Silverstein K.A.T."/>
            <person name="Koren S."/>
            <person name="Bechman K.B."/>
            <person name="Herman A."/>
            <person name="Abrahante J.E."/>
            <person name="Garbe J."/>
        </authorList>
    </citation>
    <scope>NUCLEOTIDE SEQUENCE</scope>
    <source>
        <strain evidence="1">Duluth1</strain>
        <tissue evidence="1">Whole animal</tissue>
    </source>
</reference>
<dbReference type="EMBL" id="JAIWYP010000002">
    <property type="protein sequence ID" value="KAH3874644.1"/>
    <property type="molecule type" value="Genomic_DNA"/>
</dbReference>
<proteinExistence type="predicted"/>
<evidence type="ECO:0000313" key="1">
    <source>
        <dbReference type="EMBL" id="KAH3874644.1"/>
    </source>
</evidence>
<dbReference type="AlphaFoldDB" id="A0A9D4MFB5"/>
<organism evidence="1 2">
    <name type="scientific">Dreissena polymorpha</name>
    <name type="common">Zebra mussel</name>
    <name type="synonym">Mytilus polymorpha</name>
    <dbReference type="NCBI Taxonomy" id="45954"/>
    <lineage>
        <taxon>Eukaryota</taxon>
        <taxon>Metazoa</taxon>
        <taxon>Spiralia</taxon>
        <taxon>Lophotrochozoa</taxon>
        <taxon>Mollusca</taxon>
        <taxon>Bivalvia</taxon>
        <taxon>Autobranchia</taxon>
        <taxon>Heteroconchia</taxon>
        <taxon>Euheterodonta</taxon>
        <taxon>Imparidentia</taxon>
        <taxon>Neoheterodontei</taxon>
        <taxon>Myida</taxon>
        <taxon>Dreissenoidea</taxon>
        <taxon>Dreissenidae</taxon>
        <taxon>Dreissena</taxon>
    </lineage>
</organism>
<reference evidence="1" key="1">
    <citation type="journal article" date="2019" name="bioRxiv">
        <title>The Genome of the Zebra Mussel, Dreissena polymorpha: A Resource for Invasive Species Research.</title>
        <authorList>
            <person name="McCartney M.A."/>
            <person name="Auch B."/>
            <person name="Kono T."/>
            <person name="Mallez S."/>
            <person name="Zhang Y."/>
            <person name="Obille A."/>
            <person name="Becker A."/>
            <person name="Abrahante J.E."/>
            <person name="Garbe J."/>
            <person name="Badalamenti J.P."/>
            <person name="Herman A."/>
            <person name="Mangelson H."/>
            <person name="Liachko I."/>
            <person name="Sullivan S."/>
            <person name="Sone E.D."/>
            <person name="Koren S."/>
            <person name="Silverstein K.A.T."/>
            <person name="Beckman K.B."/>
            <person name="Gohl D.M."/>
        </authorList>
    </citation>
    <scope>NUCLEOTIDE SEQUENCE</scope>
    <source>
        <strain evidence="1">Duluth1</strain>
        <tissue evidence="1">Whole animal</tissue>
    </source>
</reference>
<gene>
    <name evidence="1" type="ORF">DPMN_037895</name>
</gene>
<name>A0A9D4MFB5_DREPO</name>
<keyword evidence="2" id="KW-1185">Reference proteome</keyword>
<evidence type="ECO:0000313" key="2">
    <source>
        <dbReference type="Proteomes" id="UP000828390"/>
    </source>
</evidence>
<dbReference type="Proteomes" id="UP000828390">
    <property type="component" value="Unassembled WGS sequence"/>
</dbReference>
<protein>
    <submittedName>
        <fullName evidence="1">Uncharacterized protein</fullName>
    </submittedName>
</protein>